<feature type="region of interest" description="Disordered" evidence="2">
    <location>
        <begin position="289"/>
        <end position="310"/>
    </location>
</feature>
<feature type="coiled-coil region" evidence="1">
    <location>
        <begin position="111"/>
        <end position="140"/>
    </location>
</feature>
<evidence type="ECO:0000256" key="3">
    <source>
        <dbReference type="SAM" id="Phobius"/>
    </source>
</evidence>
<name>A0ABR1HMC5_9HYPO</name>
<comment type="caution">
    <text evidence="4">The sequence shown here is derived from an EMBL/GenBank/DDBJ whole genome shotgun (WGS) entry which is preliminary data.</text>
</comment>
<keyword evidence="3" id="KW-1133">Transmembrane helix</keyword>
<accession>A0ABR1HMC5</accession>
<evidence type="ECO:0000256" key="2">
    <source>
        <dbReference type="SAM" id="MobiDB-lite"/>
    </source>
</evidence>
<reference evidence="4 5" key="1">
    <citation type="journal article" date="2025" name="Microbiol. Resour. Announc.">
        <title>Draft genome sequences for Neonectria magnoliae and Neonectria punicea, canker pathogens of Liriodendron tulipifera and Acer saccharum in West Virginia.</title>
        <authorList>
            <person name="Petronek H.M."/>
            <person name="Kasson M.T."/>
            <person name="Metheny A.M."/>
            <person name="Stauder C.M."/>
            <person name="Lovett B."/>
            <person name="Lynch S.C."/>
            <person name="Garnas J.R."/>
            <person name="Kasson L.R."/>
            <person name="Stajich J.E."/>
        </authorList>
    </citation>
    <scope>NUCLEOTIDE SEQUENCE [LARGE SCALE GENOMIC DNA]</scope>
    <source>
        <strain evidence="4 5">NRRL 64651</strain>
    </source>
</reference>
<keyword evidence="1" id="KW-0175">Coiled coil</keyword>
<protein>
    <submittedName>
        <fullName evidence="4">Uncharacterized protein</fullName>
    </submittedName>
</protein>
<dbReference type="EMBL" id="JAZAVK010000111">
    <property type="protein sequence ID" value="KAK7422289.1"/>
    <property type="molecule type" value="Genomic_DNA"/>
</dbReference>
<keyword evidence="5" id="KW-1185">Reference proteome</keyword>
<evidence type="ECO:0000313" key="4">
    <source>
        <dbReference type="EMBL" id="KAK7422289.1"/>
    </source>
</evidence>
<feature type="compositionally biased region" description="Basic and acidic residues" evidence="2">
    <location>
        <begin position="171"/>
        <end position="188"/>
    </location>
</feature>
<feature type="region of interest" description="Disordered" evidence="2">
    <location>
        <begin position="145"/>
        <end position="258"/>
    </location>
</feature>
<keyword evidence="3" id="KW-0472">Membrane</keyword>
<gene>
    <name evidence="4" type="ORF">QQZ08_009595</name>
</gene>
<keyword evidence="3" id="KW-0812">Transmembrane</keyword>
<organism evidence="4 5">
    <name type="scientific">Neonectria magnoliae</name>
    <dbReference type="NCBI Taxonomy" id="2732573"/>
    <lineage>
        <taxon>Eukaryota</taxon>
        <taxon>Fungi</taxon>
        <taxon>Dikarya</taxon>
        <taxon>Ascomycota</taxon>
        <taxon>Pezizomycotina</taxon>
        <taxon>Sordariomycetes</taxon>
        <taxon>Hypocreomycetidae</taxon>
        <taxon>Hypocreales</taxon>
        <taxon>Nectriaceae</taxon>
        <taxon>Neonectria</taxon>
    </lineage>
</organism>
<feature type="transmembrane region" description="Helical" evidence="3">
    <location>
        <begin position="12"/>
        <end position="38"/>
    </location>
</feature>
<evidence type="ECO:0000256" key="1">
    <source>
        <dbReference type="SAM" id="Coils"/>
    </source>
</evidence>
<sequence>MNSFLTVNNNVSLISISIAPSTFLVSVVLFFVFLALYIPRLYSLGLPRFGLPSLSWLFRPFTSSADNPLAGYDKALPEPPFRSSQLVLEDQQQLVIAGQDIVLARRRHQQRQQLQFQLQQQRQREDEEEVERQLQILAQQELQQQQRRRRTTRESLLDYHRGSPSPSPRKSARDSREPPRTPDKDKKHQNQIHLETQHDGGSPRRPRRLTAGLRTPSKPLATPLSPSQRGGDDRGGSRGLGNRFRRGFWRGPHDVLTTLPPLQRNLTRLEASDEDDSEDDLVLERAIRTRLPKGSASPSKGRSLSPERAEDRTIQVNNLRGRSTPATALAVRDTHTPSDNYIRFAVRAEVQQRTEPIESVINTVRNHYTTLTRTWASTLTTLLVALFSLSAFKSLLQPAATRPAGDLVKVAGLARSFEPLIYYSEHAVAQVHDLQATSVAVWDLGESVRTSDMRDAPSIVADLDALSETMKTLAIEMTKFFARVDGDIDGILNVMDWAKMHLHRLNSSPAPSTLSSAYDNLHNLFSQTHVLEDAAGSPTPLGRLTMHIFGLSNPQREQRMVQLLFTEFLAVLEDSIQAELQHSVTLFALFEAVDFHFLNLARTVVRESYVQEELHADLLASLWTRLLGTRAAELRKFEQNRLLLRNVRDKTVRNKGILVEHNGKLLTLKASLETLRSKLVSPLVRGVNSTTLTLDDQIRGLSDVSEYLGGVRKQQKGKVMETLFASVPGRKYMIEDSSHRAIVSDTL</sequence>
<evidence type="ECO:0000313" key="5">
    <source>
        <dbReference type="Proteomes" id="UP001498421"/>
    </source>
</evidence>
<proteinExistence type="predicted"/>
<feature type="compositionally biased region" description="Basic and acidic residues" evidence="2">
    <location>
        <begin position="152"/>
        <end position="161"/>
    </location>
</feature>
<dbReference type="Proteomes" id="UP001498421">
    <property type="component" value="Unassembled WGS sequence"/>
</dbReference>